<evidence type="ECO:0000313" key="1">
    <source>
        <dbReference type="EMBL" id="ADH63118.1"/>
    </source>
</evidence>
<evidence type="ECO:0000313" key="2">
    <source>
        <dbReference type="Proteomes" id="UP000001916"/>
    </source>
</evidence>
<protein>
    <submittedName>
        <fullName evidence="1">Uncharacterized protein</fullName>
    </submittedName>
</protein>
<dbReference type="RefSeq" id="WP_013157693.1">
    <property type="nucleotide sequence ID" value="NC_014212.1"/>
</dbReference>
<dbReference type="STRING" id="526227.Mesil_1221"/>
<dbReference type="HOGENOM" id="CLU_1452833_0_0_0"/>
<reference evidence="1 2" key="1">
    <citation type="journal article" date="2010" name="Stand. Genomic Sci.">
        <title>Complete genome sequence of Meiothermus silvanus type strain (VI-R2).</title>
        <authorList>
            <person name="Sikorski J."/>
            <person name="Tindall B.J."/>
            <person name="Lowry S."/>
            <person name="Lucas S."/>
            <person name="Nolan M."/>
            <person name="Copeland A."/>
            <person name="Glavina Del Rio T."/>
            <person name="Tice H."/>
            <person name="Cheng J.F."/>
            <person name="Han C."/>
            <person name="Pitluck S."/>
            <person name="Liolios K."/>
            <person name="Ivanova N."/>
            <person name="Mavromatis K."/>
            <person name="Mikhailova N."/>
            <person name="Pati A."/>
            <person name="Goodwin L."/>
            <person name="Chen A."/>
            <person name="Palaniappan K."/>
            <person name="Land M."/>
            <person name="Hauser L."/>
            <person name="Chang Y.J."/>
            <person name="Jeffries C.D."/>
            <person name="Rohde M."/>
            <person name="Goker M."/>
            <person name="Woyke T."/>
            <person name="Bristow J."/>
            <person name="Eisen J.A."/>
            <person name="Markowitz V."/>
            <person name="Hugenholtz P."/>
            <person name="Kyrpides N.C."/>
            <person name="Klenk H.P."/>
            <person name="Lapidus A."/>
        </authorList>
    </citation>
    <scope>NUCLEOTIDE SEQUENCE [LARGE SCALE GENOMIC DNA]</scope>
    <source>
        <strain evidence="2">ATCC 700542 / DSM 9946 / VI-R2</strain>
    </source>
</reference>
<name>D7BDW7_ALLS1</name>
<dbReference type="OrthoDB" id="8913184at2"/>
<dbReference type="AlphaFoldDB" id="D7BDW7"/>
<keyword evidence="2" id="KW-1185">Reference proteome</keyword>
<dbReference type="KEGG" id="msv:Mesil_1221"/>
<accession>D7BDW7</accession>
<organism evidence="1 2">
    <name type="scientific">Allomeiothermus silvanus (strain ATCC 700542 / DSM 9946 / NBRC 106475 / NCIMB 13440 / VI-R2)</name>
    <name type="common">Thermus silvanus</name>
    <dbReference type="NCBI Taxonomy" id="526227"/>
    <lineage>
        <taxon>Bacteria</taxon>
        <taxon>Thermotogati</taxon>
        <taxon>Deinococcota</taxon>
        <taxon>Deinococci</taxon>
        <taxon>Thermales</taxon>
        <taxon>Thermaceae</taxon>
        <taxon>Allomeiothermus</taxon>
    </lineage>
</organism>
<gene>
    <name evidence="1" type="ordered locus">Mesil_1221</name>
</gene>
<dbReference type="EMBL" id="CP002042">
    <property type="protein sequence ID" value="ADH63118.1"/>
    <property type="molecule type" value="Genomic_DNA"/>
</dbReference>
<sequence length="186" mass="19909">MFADTSTYDFRVIRGDTWESPIWLEDPHGLEDLSGATARLQVRDAAKALILEASTANGRIQLPGPVVLAQDAPAGSRTLQVLPLPGPLLGNYQARQTLRFAGLPVRLAADAQEGDTALQIEPLAAPLNAGSQAPMGLVLIRIEASAMDLPPGEYAYDLEISWPGPPTTVETPLRGRLLVIEDISHV</sequence>
<dbReference type="Proteomes" id="UP000001916">
    <property type="component" value="Chromosome"/>
</dbReference>
<proteinExistence type="predicted"/>